<dbReference type="STRING" id="1209931.A0A135SR25"/>
<dbReference type="AlphaFoldDB" id="A0A135SR25"/>
<accession>A0A135SR25</accession>
<gene>
    <name evidence="3" type="ORF">CSAL01_11442</name>
</gene>
<feature type="signal peptide" evidence="2">
    <location>
        <begin position="1"/>
        <end position="18"/>
    </location>
</feature>
<evidence type="ECO:0000256" key="2">
    <source>
        <dbReference type="SAM" id="SignalP"/>
    </source>
</evidence>
<feature type="compositionally biased region" description="Low complexity" evidence="1">
    <location>
        <begin position="135"/>
        <end position="144"/>
    </location>
</feature>
<feature type="compositionally biased region" description="Basic and acidic residues" evidence="1">
    <location>
        <begin position="147"/>
        <end position="173"/>
    </location>
</feature>
<evidence type="ECO:0008006" key="5">
    <source>
        <dbReference type="Google" id="ProtNLM"/>
    </source>
</evidence>
<reference evidence="3 4" key="1">
    <citation type="submission" date="2014-02" db="EMBL/GenBank/DDBJ databases">
        <title>The genome sequence of Colletotrichum salicis CBS 607.94.</title>
        <authorList>
            <person name="Baroncelli R."/>
            <person name="Thon M.R."/>
        </authorList>
    </citation>
    <scope>NUCLEOTIDE SEQUENCE [LARGE SCALE GENOMIC DNA]</scope>
    <source>
        <strain evidence="3 4">CBS 607.94</strain>
    </source>
</reference>
<organism evidence="3 4">
    <name type="scientific">Colletotrichum salicis</name>
    <dbReference type="NCBI Taxonomy" id="1209931"/>
    <lineage>
        <taxon>Eukaryota</taxon>
        <taxon>Fungi</taxon>
        <taxon>Dikarya</taxon>
        <taxon>Ascomycota</taxon>
        <taxon>Pezizomycotina</taxon>
        <taxon>Sordariomycetes</taxon>
        <taxon>Hypocreomycetidae</taxon>
        <taxon>Glomerellales</taxon>
        <taxon>Glomerellaceae</taxon>
        <taxon>Colletotrichum</taxon>
        <taxon>Colletotrichum acutatum species complex</taxon>
    </lineage>
</organism>
<feature type="compositionally biased region" description="Basic residues" evidence="1">
    <location>
        <begin position="504"/>
        <end position="520"/>
    </location>
</feature>
<evidence type="ECO:0000256" key="1">
    <source>
        <dbReference type="SAM" id="MobiDB-lite"/>
    </source>
</evidence>
<evidence type="ECO:0000313" key="3">
    <source>
        <dbReference type="EMBL" id="KXH38315.1"/>
    </source>
</evidence>
<feature type="region of interest" description="Disordered" evidence="1">
    <location>
        <begin position="218"/>
        <end position="254"/>
    </location>
</feature>
<sequence>MQLNSLLYAALLPSIAFACKPWKRIPGEGCCFKDVGTCVYWLDKGIYGGCQSNNPPPLCSAEVKAKCSADCCRTDGQKNQNGGIYGDKCGKQPKNRVTKIHRRTSVSHVPRHDKPKLSTPISKFFSSKTALTAAAAPSSAQASPETHTNHSKDCQKRSEHPDDPDCSTEERPSKRLQQNVCCREEETVDPIAYWAREGTWPLQYFEQDISMERILARKKSSSTLSRKRSVSGSASSITGVMGGESAADEETRGTRARTHFSGWEFCECQDKWLVYVNNFGKSNIDVKKPKVVYWKNNADARKNNADPQTPAQGEGKGNRADQFCIYRTSDGRNVPAVAIEYKAPHKLRCDEVVTGLEFEIRPERDVINKDGEGFTFSSRSLAAAVVTQLFSCMIGKGIQYGYVCTGEAFVFLHIPDDPTSVYYSVHVPNLDVRDDDENGLHGTAVAQIFAFILRTLRAEPPPSSWHDAAAALGTWAVEYDDVLKSIPKTVRKGKEPRASPYKPQRWRGFKRSPIRTRSRSKQADSNTKHRSDSGDDEGVTPPSPTLTRSIHTDAKAVTKPTRAGSDKKQAQHGKGGQQHSQPKQQNIQDRPFCTPQCLLALANGLQMDEHCQNFRDHGYQHLSRLEFLQLIRIHLAEDRGRDADAVPLYLFGSIGSLFKVRLSSYEYTLVAKGVESLDLARLQHENEVDDRLYSIQGKHLSHFLFLSWAGRPLFDSANQAISTDVVGMVAKAYKELHKLGILHGDLELRNVLHDTVSERVSRYTKTARPEAAIYAAKMVQRI</sequence>
<feature type="compositionally biased region" description="Basic residues" evidence="1">
    <location>
        <begin position="218"/>
        <end position="229"/>
    </location>
</feature>
<comment type="caution">
    <text evidence="3">The sequence shown here is derived from an EMBL/GenBank/DDBJ whole genome shotgun (WGS) entry which is preliminary data.</text>
</comment>
<dbReference type="OrthoDB" id="2156052at2759"/>
<dbReference type="Proteomes" id="UP000070121">
    <property type="component" value="Unassembled WGS sequence"/>
</dbReference>
<feature type="region of interest" description="Disordered" evidence="1">
    <location>
        <begin position="135"/>
        <end position="179"/>
    </location>
</feature>
<evidence type="ECO:0000313" key="4">
    <source>
        <dbReference type="Proteomes" id="UP000070121"/>
    </source>
</evidence>
<keyword evidence="2" id="KW-0732">Signal</keyword>
<keyword evidence="4" id="KW-1185">Reference proteome</keyword>
<dbReference type="InterPro" id="IPR011009">
    <property type="entry name" value="Kinase-like_dom_sf"/>
</dbReference>
<proteinExistence type="predicted"/>
<name>A0A135SR25_9PEZI</name>
<feature type="region of interest" description="Disordered" evidence="1">
    <location>
        <begin position="490"/>
        <end position="588"/>
    </location>
</feature>
<dbReference type="EMBL" id="JFFI01002288">
    <property type="protein sequence ID" value="KXH38315.1"/>
    <property type="molecule type" value="Genomic_DNA"/>
</dbReference>
<feature type="chain" id="PRO_5007802639" description="Protein kinase domain-containing protein" evidence="2">
    <location>
        <begin position="19"/>
        <end position="782"/>
    </location>
</feature>
<feature type="region of interest" description="Disordered" evidence="1">
    <location>
        <begin position="298"/>
        <end position="318"/>
    </location>
</feature>
<protein>
    <recommendedName>
        <fullName evidence="5">Protein kinase domain-containing protein</fullName>
    </recommendedName>
</protein>
<dbReference type="SUPFAM" id="SSF56112">
    <property type="entry name" value="Protein kinase-like (PK-like)"/>
    <property type="match status" value="1"/>
</dbReference>